<evidence type="ECO:0000256" key="1">
    <source>
        <dbReference type="ARBA" id="ARBA00004651"/>
    </source>
</evidence>
<dbReference type="PANTHER" id="PTHR43124">
    <property type="entry name" value="PURINE EFFLUX PUMP PBUE"/>
    <property type="match status" value="1"/>
</dbReference>
<proteinExistence type="predicted"/>
<evidence type="ECO:0000256" key="2">
    <source>
        <dbReference type="ARBA" id="ARBA00022475"/>
    </source>
</evidence>
<dbReference type="InterPro" id="IPR020846">
    <property type="entry name" value="MFS_dom"/>
</dbReference>
<feature type="transmembrane region" description="Helical" evidence="6">
    <location>
        <begin position="346"/>
        <end position="368"/>
    </location>
</feature>
<dbReference type="RefSeq" id="WP_258331411.1">
    <property type="nucleotide sequence ID" value="NZ_JAPTGG010000006.1"/>
</dbReference>
<dbReference type="GO" id="GO:0005886">
    <property type="term" value="C:plasma membrane"/>
    <property type="evidence" value="ECO:0007669"/>
    <property type="project" value="UniProtKB-SubCell"/>
</dbReference>
<feature type="transmembrane region" description="Helical" evidence="6">
    <location>
        <begin position="151"/>
        <end position="170"/>
    </location>
</feature>
<feature type="domain" description="Major facilitator superfamily (MFS) profile" evidence="7">
    <location>
        <begin position="29"/>
        <end position="400"/>
    </location>
</feature>
<sequence>MNTLENSGDISVQKNGLLKDSLPDDWPATLGAAAAAYGIGMLSLLVLPFLIGATMSSLGLTGSQAGWLGSAELVCVTIGSFAVAPWIGRLPRRTLAMSGAALAIAANVVSMTSLSYELLMLCRAIAGLGCGLALAAGNATVASSKNPEKMAAHMSIFFVVIMVALMMIFARVGDMYGYQGSYGALAATIAVVSILLLGLPQHPNASVQSEAVASANNKQLFSLAGIVMMLAMFCFQMRDTMSWAFVERIGAGVGYTSAEVGNLLSLQAVLGLLGPVMATLMGSRFGLKIPVIIGVMGSGLVTVMVLLSTDSVALYTATVSLISISYFYSLAYLTSLAAELDKDGRIVAASGGLLIAGSAVAPVISGYILDAGGYMLMGWVAAGVVGLTLLCALIALGTLNSSALKKTV</sequence>
<dbReference type="InterPro" id="IPR011701">
    <property type="entry name" value="MFS"/>
</dbReference>
<feature type="transmembrane region" description="Helical" evidence="6">
    <location>
        <begin position="313"/>
        <end position="334"/>
    </location>
</feature>
<feature type="transmembrane region" description="Helical" evidence="6">
    <location>
        <begin position="28"/>
        <end position="53"/>
    </location>
</feature>
<organism evidence="8 9">
    <name type="scientific">Dasania phycosphaerae</name>
    <dbReference type="NCBI Taxonomy" id="2950436"/>
    <lineage>
        <taxon>Bacteria</taxon>
        <taxon>Pseudomonadati</taxon>
        <taxon>Pseudomonadota</taxon>
        <taxon>Gammaproteobacteria</taxon>
        <taxon>Cellvibrionales</taxon>
        <taxon>Spongiibacteraceae</taxon>
        <taxon>Dasania</taxon>
    </lineage>
</organism>
<comment type="subcellular location">
    <subcellularLocation>
        <location evidence="1">Cell membrane</location>
        <topology evidence="1">Multi-pass membrane protein</topology>
    </subcellularLocation>
</comment>
<keyword evidence="2" id="KW-1003">Cell membrane</keyword>
<keyword evidence="3 6" id="KW-0812">Transmembrane</keyword>
<feature type="transmembrane region" description="Helical" evidence="6">
    <location>
        <begin position="289"/>
        <end position="307"/>
    </location>
</feature>
<evidence type="ECO:0000256" key="3">
    <source>
        <dbReference type="ARBA" id="ARBA00022692"/>
    </source>
</evidence>
<dbReference type="Pfam" id="PF07690">
    <property type="entry name" value="MFS_1"/>
    <property type="match status" value="1"/>
</dbReference>
<evidence type="ECO:0000256" key="6">
    <source>
        <dbReference type="SAM" id="Phobius"/>
    </source>
</evidence>
<keyword evidence="9" id="KW-1185">Reference proteome</keyword>
<gene>
    <name evidence="8" type="ORF">O0V09_08640</name>
</gene>
<dbReference type="Gene3D" id="1.20.1250.20">
    <property type="entry name" value="MFS general substrate transporter like domains"/>
    <property type="match status" value="2"/>
</dbReference>
<keyword evidence="4 6" id="KW-1133">Transmembrane helix</keyword>
<accession>A0A9J6RM53</accession>
<dbReference type="SUPFAM" id="SSF103473">
    <property type="entry name" value="MFS general substrate transporter"/>
    <property type="match status" value="1"/>
</dbReference>
<evidence type="ECO:0000313" key="9">
    <source>
        <dbReference type="Proteomes" id="UP001069090"/>
    </source>
</evidence>
<keyword evidence="5 6" id="KW-0472">Membrane</keyword>
<dbReference type="PANTHER" id="PTHR43124:SF10">
    <property type="entry name" value="PURINE EFFLUX PUMP PBUE"/>
    <property type="match status" value="1"/>
</dbReference>
<protein>
    <submittedName>
        <fullName evidence="8">MFS transporter</fullName>
    </submittedName>
</protein>
<feature type="transmembrane region" description="Helical" evidence="6">
    <location>
        <begin position="182"/>
        <end position="199"/>
    </location>
</feature>
<dbReference type="InterPro" id="IPR050189">
    <property type="entry name" value="MFS_Efflux_Transporters"/>
</dbReference>
<feature type="transmembrane region" description="Helical" evidence="6">
    <location>
        <begin position="374"/>
        <end position="396"/>
    </location>
</feature>
<name>A0A9J6RM53_9GAMM</name>
<reference evidence="8 9" key="1">
    <citation type="submission" date="2022-12" db="EMBL/GenBank/DDBJ databases">
        <title>Dasania phycosphaerae sp. nov., isolated from particulate material of the south coast of Korea.</title>
        <authorList>
            <person name="Jiang Y."/>
        </authorList>
    </citation>
    <scope>NUCLEOTIDE SEQUENCE [LARGE SCALE GENOMIC DNA]</scope>
    <source>
        <strain evidence="8 9">GY-19</strain>
    </source>
</reference>
<evidence type="ECO:0000313" key="8">
    <source>
        <dbReference type="EMBL" id="MCZ0865264.1"/>
    </source>
</evidence>
<evidence type="ECO:0000256" key="4">
    <source>
        <dbReference type="ARBA" id="ARBA00022989"/>
    </source>
</evidence>
<comment type="caution">
    <text evidence="8">The sequence shown here is derived from an EMBL/GenBank/DDBJ whole genome shotgun (WGS) entry which is preliminary data.</text>
</comment>
<feature type="transmembrane region" description="Helical" evidence="6">
    <location>
        <begin position="220"/>
        <end position="238"/>
    </location>
</feature>
<feature type="transmembrane region" description="Helical" evidence="6">
    <location>
        <begin position="65"/>
        <end position="87"/>
    </location>
</feature>
<evidence type="ECO:0000256" key="5">
    <source>
        <dbReference type="ARBA" id="ARBA00023136"/>
    </source>
</evidence>
<feature type="transmembrane region" description="Helical" evidence="6">
    <location>
        <begin position="94"/>
        <end position="112"/>
    </location>
</feature>
<dbReference type="GO" id="GO:0022857">
    <property type="term" value="F:transmembrane transporter activity"/>
    <property type="evidence" value="ECO:0007669"/>
    <property type="project" value="InterPro"/>
</dbReference>
<dbReference type="Proteomes" id="UP001069090">
    <property type="component" value="Unassembled WGS sequence"/>
</dbReference>
<dbReference type="AlphaFoldDB" id="A0A9J6RM53"/>
<dbReference type="EMBL" id="JAPTGG010000006">
    <property type="protein sequence ID" value="MCZ0865264.1"/>
    <property type="molecule type" value="Genomic_DNA"/>
</dbReference>
<dbReference type="InterPro" id="IPR036259">
    <property type="entry name" value="MFS_trans_sf"/>
</dbReference>
<dbReference type="PROSITE" id="PS50850">
    <property type="entry name" value="MFS"/>
    <property type="match status" value="1"/>
</dbReference>
<evidence type="ECO:0000259" key="7">
    <source>
        <dbReference type="PROSITE" id="PS50850"/>
    </source>
</evidence>
<feature type="transmembrane region" description="Helical" evidence="6">
    <location>
        <begin position="118"/>
        <end position="139"/>
    </location>
</feature>